<dbReference type="AlphaFoldDB" id="A0A9X1W111"/>
<evidence type="ECO:0000256" key="3">
    <source>
        <dbReference type="PROSITE-ProRule" id="PRU01248"/>
    </source>
</evidence>
<dbReference type="GO" id="GO:0006310">
    <property type="term" value="P:DNA recombination"/>
    <property type="evidence" value="ECO:0007669"/>
    <property type="project" value="UniProtKB-KW"/>
</dbReference>
<dbReference type="EMBL" id="JALGBI010000001">
    <property type="protein sequence ID" value="MCJ0764153.1"/>
    <property type="molecule type" value="Genomic_DNA"/>
</dbReference>
<sequence length="307" mass="34721">MRGTGKPDVSLGRDRAAALAKWDKLHNKQPLTVGTVQEAIDRWRERELPEYENAETRKAYTKQLAKIEAWCGSMAWHEITLPMMRAYLDKRSAMTQGNREMSVLSIVWGRARLWGMTALPWPAAGVKNWKNEEAARESHVTDELFEVLYAQADQVLRDCMDIATATGMRLTDVRTIRLPVAGLLRFKARKTGKWAEFDVARSPVLCALVERRLAMKAYSVMLLATHTGRQVSSRMLSDRWNAARTAAAKAHPELADQIAAMFLRDMRKRAADLAEDMGAASTLLQHSSTRLTEAHYRTKATRLKAVR</sequence>
<dbReference type="Proteomes" id="UP001139447">
    <property type="component" value="Unassembled WGS sequence"/>
</dbReference>
<accession>A0A9X1W111</accession>
<evidence type="ECO:0000259" key="4">
    <source>
        <dbReference type="PROSITE" id="PS51900"/>
    </source>
</evidence>
<proteinExistence type="predicted"/>
<dbReference type="SUPFAM" id="SSF56349">
    <property type="entry name" value="DNA breaking-rejoining enzymes"/>
    <property type="match status" value="1"/>
</dbReference>
<dbReference type="PROSITE" id="PS51900">
    <property type="entry name" value="CB"/>
    <property type="match status" value="1"/>
</dbReference>
<dbReference type="InterPro" id="IPR013762">
    <property type="entry name" value="Integrase-like_cat_sf"/>
</dbReference>
<protein>
    <submittedName>
        <fullName evidence="5">Integrase</fullName>
    </submittedName>
</protein>
<evidence type="ECO:0000313" key="6">
    <source>
        <dbReference type="Proteomes" id="UP001139447"/>
    </source>
</evidence>
<keyword evidence="1" id="KW-0229">DNA integration</keyword>
<comment type="caution">
    <text evidence="5">The sequence shown here is derived from an EMBL/GenBank/DDBJ whole genome shotgun (WGS) entry which is preliminary data.</text>
</comment>
<evidence type="ECO:0000256" key="2">
    <source>
        <dbReference type="ARBA" id="ARBA00023172"/>
    </source>
</evidence>
<evidence type="ECO:0000256" key="1">
    <source>
        <dbReference type="ARBA" id="ARBA00022908"/>
    </source>
</evidence>
<reference evidence="5" key="1">
    <citation type="submission" date="2022-03" db="EMBL/GenBank/DDBJ databases">
        <authorList>
            <person name="Woo C.Y."/>
        </authorList>
    </citation>
    <scope>NUCLEOTIDE SEQUENCE</scope>
    <source>
        <strain evidence="5">CYS-02</strain>
    </source>
</reference>
<gene>
    <name evidence="5" type="ORF">MMF98_13140</name>
</gene>
<dbReference type="Gene3D" id="1.10.443.10">
    <property type="entry name" value="Intergrase catalytic core"/>
    <property type="match status" value="1"/>
</dbReference>
<keyword evidence="2" id="KW-0233">DNA recombination</keyword>
<name>A0A9X1W111_9BURK</name>
<keyword evidence="3" id="KW-0238">DNA-binding</keyword>
<dbReference type="InterPro" id="IPR011010">
    <property type="entry name" value="DNA_brk_join_enz"/>
</dbReference>
<evidence type="ECO:0000313" key="5">
    <source>
        <dbReference type="EMBL" id="MCJ0764153.1"/>
    </source>
</evidence>
<feature type="domain" description="Core-binding (CB)" evidence="4">
    <location>
        <begin position="34"/>
        <end position="112"/>
    </location>
</feature>
<dbReference type="RefSeq" id="WP_243306720.1">
    <property type="nucleotide sequence ID" value="NZ_JALGBI010000001.1"/>
</dbReference>
<dbReference type="GO" id="GO:0003677">
    <property type="term" value="F:DNA binding"/>
    <property type="evidence" value="ECO:0007669"/>
    <property type="project" value="UniProtKB-UniRule"/>
</dbReference>
<dbReference type="InterPro" id="IPR044068">
    <property type="entry name" value="CB"/>
</dbReference>
<keyword evidence="6" id="KW-1185">Reference proteome</keyword>
<organism evidence="5 6">
    <name type="scientific">Variovorax terrae</name>
    <dbReference type="NCBI Taxonomy" id="2923278"/>
    <lineage>
        <taxon>Bacteria</taxon>
        <taxon>Pseudomonadati</taxon>
        <taxon>Pseudomonadota</taxon>
        <taxon>Betaproteobacteria</taxon>
        <taxon>Burkholderiales</taxon>
        <taxon>Comamonadaceae</taxon>
        <taxon>Variovorax</taxon>
    </lineage>
</organism>
<dbReference type="GO" id="GO:0015074">
    <property type="term" value="P:DNA integration"/>
    <property type="evidence" value="ECO:0007669"/>
    <property type="project" value="UniProtKB-KW"/>
</dbReference>